<organism evidence="2 3">
    <name type="scientific">Spirosoma arboris</name>
    <dbReference type="NCBI Taxonomy" id="2682092"/>
    <lineage>
        <taxon>Bacteria</taxon>
        <taxon>Pseudomonadati</taxon>
        <taxon>Bacteroidota</taxon>
        <taxon>Cytophagia</taxon>
        <taxon>Cytophagales</taxon>
        <taxon>Cytophagaceae</taxon>
        <taxon>Spirosoma</taxon>
    </lineage>
</organism>
<sequence>MRFSTFQLLVWLFALSSPLVVLASHQVGGQIEMRAIGDVFGHFHITVTNYLEDGTRGAAIQQTTGVLGIFRQRDNVQMMSFTVRQTGTRVPIIYANEFCAAQRNLKFIVLTYEADIQLSPGNYNDTQGYYMSYQTRNRNAGINNISIPDQTGFTFYLEFPALVQNGQAFSNSSPHFGTINGEYVCIGDPFRLPFGGTDPDGDELRYSMVTPLNQQSTLTNAVSSGPYPDVTWLSGFGPDNAIPGSPPLSIDAQTGQLSVTATQLGLFVFAVKVEEYRNGIKIGEVRRDFQLLVIDCPPQTTPDPAVQILNMPKATKTTICQGDSAILKAAVDTSWNYQWRRDGINIPGATNPTLTVRLSGEYTLVVSQKVVCSKVGNSNILAITVIGNEAKVSTSGHLCATTGTVTLYATDDSNVTYQWYRDGQLLSSAPSVDSMKTNQPGKYWSVLTHKTLGCKANTDTATIARSTAVQAVIKSASGFNRICPNDSLRLDASGGISYNWQKDDTQVGSSSSQYVATEAATYVVIATDIFGCKGTSAPVEITQLAPVVVTFDSIPGVCGPNVPAYSLAGTPPGGEFAGPGVTGSEFSPKLAGIGNHTVTYTVKAAPECAGTVATRIAVVAPIPTIQLADSMTTYTGNTFTMNPVYTGNPNQFLWASATYLDSTTVANPTVRDIQKDITYTINVKNSTGCEAKDTIHITVYPRVYVPEAFSPNGDGLNDTWELFGIEAFPDAVVTIFNRWGEVIYSSGKGYTHPFDGTLNGTSLPVGLYAFTLHTVPQKPVIRGSLMLVR</sequence>
<dbReference type="Gene3D" id="2.60.40.10">
    <property type="entry name" value="Immunoglobulins"/>
    <property type="match status" value="1"/>
</dbReference>
<keyword evidence="1" id="KW-0732">Signal</keyword>
<dbReference type="InterPro" id="IPR026341">
    <property type="entry name" value="T9SS_type_B"/>
</dbReference>
<evidence type="ECO:0000313" key="3">
    <source>
        <dbReference type="Proteomes" id="UP000436006"/>
    </source>
</evidence>
<gene>
    <name evidence="2" type="ORF">GO755_34565</name>
</gene>
<name>A0A7K1SN23_9BACT</name>
<dbReference type="InterPro" id="IPR013783">
    <property type="entry name" value="Ig-like_fold"/>
</dbReference>
<feature type="signal peptide" evidence="1">
    <location>
        <begin position="1"/>
        <end position="23"/>
    </location>
</feature>
<dbReference type="Proteomes" id="UP000436006">
    <property type="component" value="Unassembled WGS sequence"/>
</dbReference>
<dbReference type="EMBL" id="WPIN01000021">
    <property type="protein sequence ID" value="MVM35199.1"/>
    <property type="molecule type" value="Genomic_DNA"/>
</dbReference>
<reference evidence="2 3" key="1">
    <citation type="submission" date="2019-12" db="EMBL/GenBank/DDBJ databases">
        <title>Spirosoma sp. HMF4905 genome sequencing and assembly.</title>
        <authorList>
            <person name="Kang H."/>
            <person name="Cha I."/>
            <person name="Kim H."/>
            <person name="Joh K."/>
        </authorList>
    </citation>
    <scope>NUCLEOTIDE SEQUENCE [LARGE SCALE GENOMIC DNA]</scope>
    <source>
        <strain evidence="2 3">HMF4905</strain>
    </source>
</reference>
<evidence type="ECO:0000256" key="1">
    <source>
        <dbReference type="SAM" id="SignalP"/>
    </source>
</evidence>
<dbReference type="Pfam" id="PF13585">
    <property type="entry name" value="CHU_C"/>
    <property type="match status" value="1"/>
</dbReference>
<dbReference type="AlphaFoldDB" id="A0A7K1SN23"/>
<comment type="caution">
    <text evidence="2">The sequence shown here is derived from an EMBL/GenBank/DDBJ whole genome shotgun (WGS) entry which is preliminary data.</text>
</comment>
<dbReference type="RefSeq" id="WP_157590008.1">
    <property type="nucleotide sequence ID" value="NZ_WPIN01000021.1"/>
</dbReference>
<proteinExistence type="predicted"/>
<keyword evidence="3" id="KW-1185">Reference proteome</keyword>
<evidence type="ECO:0000313" key="2">
    <source>
        <dbReference type="EMBL" id="MVM35199.1"/>
    </source>
</evidence>
<dbReference type="NCBIfam" id="TIGR04131">
    <property type="entry name" value="Bac_Flav_CTERM"/>
    <property type="match status" value="1"/>
</dbReference>
<protein>
    <submittedName>
        <fullName evidence="2">T9SS type B sorting domain-containing protein</fullName>
    </submittedName>
</protein>
<feature type="chain" id="PRO_5029842058" evidence="1">
    <location>
        <begin position="24"/>
        <end position="789"/>
    </location>
</feature>
<accession>A0A7K1SN23</accession>